<evidence type="ECO:0000256" key="3">
    <source>
        <dbReference type="ARBA" id="ARBA00022722"/>
    </source>
</evidence>
<name>A0ABM4VZ25_COFAR</name>
<dbReference type="InterPro" id="IPR050951">
    <property type="entry name" value="Retrovirus_Pol_polyprotein"/>
</dbReference>
<protein>
    <recommendedName>
        <fullName evidence="7">Reverse transcriptase RNase H-like domain-containing protein</fullName>
    </recommendedName>
</protein>
<keyword evidence="6" id="KW-0695">RNA-directed DNA polymerase</keyword>
<evidence type="ECO:0000256" key="2">
    <source>
        <dbReference type="ARBA" id="ARBA00022695"/>
    </source>
</evidence>
<dbReference type="InterPro" id="IPR041373">
    <property type="entry name" value="RT_RNaseH"/>
</dbReference>
<dbReference type="PANTHER" id="PTHR37984:SF5">
    <property type="entry name" value="PROTEIN NYNRIN-LIKE"/>
    <property type="match status" value="1"/>
</dbReference>
<organism evidence="8 9">
    <name type="scientific">Coffea arabica</name>
    <name type="common">Arabian coffee</name>
    <dbReference type="NCBI Taxonomy" id="13443"/>
    <lineage>
        <taxon>Eukaryota</taxon>
        <taxon>Viridiplantae</taxon>
        <taxon>Streptophyta</taxon>
        <taxon>Embryophyta</taxon>
        <taxon>Tracheophyta</taxon>
        <taxon>Spermatophyta</taxon>
        <taxon>Magnoliopsida</taxon>
        <taxon>eudicotyledons</taxon>
        <taxon>Gunneridae</taxon>
        <taxon>Pentapetalae</taxon>
        <taxon>asterids</taxon>
        <taxon>lamiids</taxon>
        <taxon>Gentianales</taxon>
        <taxon>Rubiaceae</taxon>
        <taxon>Ixoroideae</taxon>
        <taxon>Gardenieae complex</taxon>
        <taxon>Bertiereae - Coffeeae clade</taxon>
        <taxon>Coffeeae</taxon>
        <taxon>Coffea</taxon>
    </lineage>
</organism>
<dbReference type="Pfam" id="PF17917">
    <property type="entry name" value="RT_RNaseH"/>
    <property type="match status" value="1"/>
</dbReference>
<gene>
    <name evidence="9" type="primary">LOC140015870</name>
</gene>
<evidence type="ECO:0000256" key="4">
    <source>
        <dbReference type="ARBA" id="ARBA00022759"/>
    </source>
</evidence>
<sequence length="530" mass="60852">MDWLAHYHARVDCRMKVVEFCIPREATLKLDVRGMIASSVLISGIRARKLFSRGAHGYLAFLINTSGEKIKLEDMPVISEYPDVFLEKLESLPPEREIEFKVDLVPGTTPISKTPYRMAPAELKELKVQLQDLLERGFIHESESPWGAPVLFVKKKDGSLRLCDIISKDGLTVDPAKVEAVAKWKRPENFPEVRSFLGLAGYYRRFIKNFSRIAGPLTNLTKKQGKYIWDVKCESSFQELKKQLTMAPVLALPSGSDSYTVYTDASKEGLGCVLMQNRNVIAYASRKLKPHEQNYPTHDLELAAVVFTSKKWRHYLYGVTFEVYTDQKSLKYLFSQNELNLRQRRRKAQLASSIAREWSLLEDVCEWRPRLEPKKVIFGNIEVKSALMERIKEGQVKDPIVQKWVEKVKKGELPNFNLSPDGILKFRNHVVAPRDEELKREIFEESHRSRLDNMSQEGNMPEPSETDMSLKLVLQALHKQVERHEVVMTQISDRLAAIEMRGTGDTYNRASSVQSADHDADDECFFIRAD</sequence>
<evidence type="ECO:0000259" key="7">
    <source>
        <dbReference type="Pfam" id="PF17917"/>
    </source>
</evidence>
<dbReference type="RefSeq" id="XP_071924798.1">
    <property type="nucleotide sequence ID" value="XM_072068697.1"/>
</dbReference>
<keyword evidence="8" id="KW-1185">Reference proteome</keyword>
<evidence type="ECO:0000256" key="6">
    <source>
        <dbReference type="ARBA" id="ARBA00022918"/>
    </source>
</evidence>
<keyword evidence="4" id="KW-0255">Endonuclease</keyword>
<evidence type="ECO:0000313" key="8">
    <source>
        <dbReference type="Proteomes" id="UP001652660"/>
    </source>
</evidence>
<feature type="domain" description="Reverse transcriptase RNase H-like" evidence="7">
    <location>
        <begin position="257"/>
        <end position="351"/>
    </location>
</feature>
<keyword evidence="2" id="KW-0548">Nucleotidyltransferase</keyword>
<dbReference type="InterPro" id="IPR043502">
    <property type="entry name" value="DNA/RNA_pol_sf"/>
</dbReference>
<dbReference type="PANTHER" id="PTHR37984">
    <property type="entry name" value="PROTEIN CBG26694"/>
    <property type="match status" value="1"/>
</dbReference>
<accession>A0ABM4VZ25</accession>
<dbReference type="GeneID" id="140015870"/>
<dbReference type="InterPro" id="IPR043128">
    <property type="entry name" value="Rev_trsase/Diguanyl_cyclase"/>
</dbReference>
<dbReference type="Gene3D" id="3.10.10.10">
    <property type="entry name" value="HIV Type 1 Reverse Transcriptase, subunit A, domain 1"/>
    <property type="match status" value="1"/>
</dbReference>
<reference evidence="9" key="1">
    <citation type="submission" date="2025-08" db="UniProtKB">
        <authorList>
            <consortium name="RefSeq"/>
        </authorList>
    </citation>
    <scope>IDENTIFICATION</scope>
    <source>
        <tissue evidence="9">Leaves</tissue>
    </source>
</reference>
<dbReference type="Gene3D" id="3.30.70.270">
    <property type="match status" value="1"/>
</dbReference>
<keyword evidence="3" id="KW-0540">Nuclease</keyword>
<keyword evidence="5" id="KW-0378">Hydrolase</keyword>
<dbReference type="Proteomes" id="UP001652660">
    <property type="component" value="Chromosome 10c"/>
</dbReference>
<dbReference type="CDD" id="cd09274">
    <property type="entry name" value="RNase_HI_RT_Ty3"/>
    <property type="match status" value="1"/>
</dbReference>
<dbReference type="SUPFAM" id="SSF56672">
    <property type="entry name" value="DNA/RNA polymerases"/>
    <property type="match status" value="1"/>
</dbReference>
<evidence type="ECO:0000313" key="9">
    <source>
        <dbReference type="RefSeq" id="XP_071924798.1"/>
    </source>
</evidence>
<evidence type="ECO:0000256" key="5">
    <source>
        <dbReference type="ARBA" id="ARBA00022801"/>
    </source>
</evidence>
<evidence type="ECO:0000256" key="1">
    <source>
        <dbReference type="ARBA" id="ARBA00022679"/>
    </source>
</evidence>
<proteinExistence type="predicted"/>
<keyword evidence="1" id="KW-0808">Transferase</keyword>